<proteinExistence type="predicted"/>
<dbReference type="EMBL" id="BLAD01000101">
    <property type="protein sequence ID" value="GES05476.1"/>
    <property type="molecule type" value="Genomic_DNA"/>
</dbReference>
<sequence>MVLVQLAVAIALGATSMRQIALLTHQADVFGDPPSDSTVRRILELAEPALLGRIAKARAKVRARVWELIEATQQGFPWLKVAGKVLTGWIVIDIDATIVLAHSAKEGAAATFKRTYGFHPLAAWCASTQESLAMLLRPGSAGSNTVADHLEVLAAAIAQIPASRRAKLLIRVGGAGATHELLERVEALNTTRRTVRFTVGWTITDVDEAAIAALPGKAWDRALTQDGDPHEHAGVAELTGLNARAAVWRCRLIARRVVPSRRHQAKLTALEKKTGWKYSIIATNLGPRGMRGVPGSHQAQFIDVLHRSHAGVEDRVRTNKAMGLRNLPSRTWTVNAGWLLAANIAADLDAWTRLLGLYDEPDLARAEPQTLRYCLWHLPARLVCHARRRVLKISATWPWKNAFLICWQRLCALPAPT</sequence>
<evidence type="ECO:0000313" key="2">
    <source>
        <dbReference type="EMBL" id="GES05476.1"/>
    </source>
</evidence>
<dbReference type="InterPro" id="IPR047960">
    <property type="entry name" value="Transpos_IS1380"/>
</dbReference>
<dbReference type="Proteomes" id="UP000334990">
    <property type="component" value="Unassembled WGS sequence"/>
</dbReference>
<evidence type="ECO:0000259" key="1">
    <source>
        <dbReference type="Pfam" id="PF13701"/>
    </source>
</evidence>
<accession>A0A5M3W9F9</accession>
<feature type="domain" description="Transposase DDE" evidence="1">
    <location>
        <begin position="30"/>
        <end position="413"/>
    </location>
</feature>
<dbReference type="NCBIfam" id="NF033539">
    <property type="entry name" value="transpos_IS1380"/>
    <property type="match status" value="1"/>
</dbReference>
<gene>
    <name evidence="2" type="ORF">Acor_75440</name>
</gene>
<organism evidence="2 3">
    <name type="scientific">Acrocarpospora corrugata</name>
    <dbReference type="NCBI Taxonomy" id="35763"/>
    <lineage>
        <taxon>Bacteria</taxon>
        <taxon>Bacillati</taxon>
        <taxon>Actinomycetota</taxon>
        <taxon>Actinomycetes</taxon>
        <taxon>Streptosporangiales</taxon>
        <taxon>Streptosporangiaceae</taxon>
        <taxon>Acrocarpospora</taxon>
    </lineage>
</organism>
<dbReference type="InterPro" id="IPR025668">
    <property type="entry name" value="Tnp_DDE_dom"/>
</dbReference>
<comment type="caution">
    <text evidence="2">The sequence shown here is derived from an EMBL/GenBank/DDBJ whole genome shotgun (WGS) entry which is preliminary data.</text>
</comment>
<name>A0A5M3W9F9_9ACTN</name>
<keyword evidence="3" id="KW-1185">Reference proteome</keyword>
<reference evidence="2 3" key="1">
    <citation type="submission" date="2019-10" db="EMBL/GenBank/DDBJ databases">
        <title>Whole genome shotgun sequence of Acrocarpospora corrugata NBRC 13972.</title>
        <authorList>
            <person name="Ichikawa N."/>
            <person name="Kimura A."/>
            <person name="Kitahashi Y."/>
            <person name="Komaki H."/>
            <person name="Oguchi A."/>
        </authorList>
    </citation>
    <scope>NUCLEOTIDE SEQUENCE [LARGE SCALE GENOMIC DNA]</scope>
    <source>
        <strain evidence="2 3">NBRC 13972</strain>
    </source>
</reference>
<evidence type="ECO:0000313" key="3">
    <source>
        <dbReference type="Proteomes" id="UP000334990"/>
    </source>
</evidence>
<dbReference type="Pfam" id="PF13701">
    <property type="entry name" value="DDE_Tnp_1_4"/>
    <property type="match status" value="1"/>
</dbReference>
<protein>
    <submittedName>
        <fullName evidence="2">IS1380 family transposase</fullName>
    </submittedName>
</protein>
<dbReference type="AlphaFoldDB" id="A0A5M3W9F9"/>